<organism evidence="2 3">
    <name type="scientific">Streptomyces cahuitamycinicus</name>
    <dbReference type="NCBI Taxonomy" id="2070367"/>
    <lineage>
        <taxon>Bacteria</taxon>
        <taxon>Bacillati</taxon>
        <taxon>Actinomycetota</taxon>
        <taxon>Actinomycetes</taxon>
        <taxon>Kitasatosporales</taxon>
        <taxon>Streptomycetaceae</taxon>
        <taxon>Streptomyces</taxon>
    </lineage>
</organism>
<comment type="caution">
    <text evidence="2">The sequence shown here is derived from an EMBL/GenBank/DDBJ whole genome shotgun (WGS) entry which is preliminary data.</text>
</comment>
<dbReference type="EMBL" id="POUC01000151">
    <property type="protein sequence ID" value="PNG20333.1"/>
    <property type="molecule type" value="Genomic_DNA"/>
</dbReference>
<feature type="compositionally biased region" description="Gly residues" evidence="1">
    <location>
        <begin position="127"/>
        <end position="138"/>
    </location>
</feature>
<feature type="compositionally biased region" description="Basic and acidic residues" evidence="1">
    <location>
        <begin position="13"/>
        <end position="31"/>
    </location>
</feature>
<evidence type="ECO:0000313" key="3">
    <source>
        <dbReference type="Proteomes" id="UP000235943"/>
    </source>
</evidence>
<evidence type="ECO:0000256" key="1">
    <source>
        <dbReference type="SAM" id="MobiDB-lite"/>
    </source>
</evidence>
<accession>A0A2N8TMX0</accession>
<reference evidence="2 3" key="1">
    <citation type="submission" date="2018-01" db="EMBL/GenBank/DDBJ databases">
        <title>Draft genome sequence of Streptomyces sp. 13K301.</title>
        <authorList>
            <person name="Sahin N."/>
            <person name="Saygin H."/>
            <person name="Ay H."/>
        </authorList>
    </citation>
    <scope>NUCLEOTIDE SEQUENCE [LARGE SCALE GENOMIC DNA]</scope>
    <source>
        <strain evidence="2 3">13K301</strain>
    </source>
</reference>
<name>A0A2N8TMX0_9ACTN</name>
<protein>
    <submittedName>
        <fullName evidence="2">Uncharacterized protein</fullName>
    </submittedName>
</protein>
<dbReference type="Proteomes" id="UP000235943">
    <property type="component" value="Unassembled WGS sequence"/>
</dbReference>
<feature type="region of interest" description="Disordered" evidence="1">
    <location>
        <begin position="1"/>
        <end position="32"/>
    </location>
</feature>
<sequence length="175" mass="18339">PPAPTPPTGGAEPDWKAEARKWEQRAKDNKSAADQLEQLKAAQMTEQEKAVAAAEKQGRTAALSEAAPQIAQARLEATAARAGVDLSEFAEFIDVSKFLDKDGAVDDKAIKAAVDKFSKLAPAKGPGRSGGDLGGGSGHQAPTLDQQIAQAKADGNWRQVMRLESSKLPGLAAQQ</sequence>
<proteinExistence type="predicted"/>
<dbReference type="AlphaFoldDB" id="A0A2N8TMX0"/>
<keyword evidence="3" id="KW-1185">Reference proteome</keyword>
<feature type="region of interest" description="Disordered" evidence="1">
    <location>
        <begin position="120"/>
        <end position="147"/>
    </location>
</feature>
<evidence type="ECO:0000313" key="2">
    <source>
        <dbReference type="EMBL" id="PNG20333.1"/>
    </source>
</evidence>
<feature type="non-terminal residue" evidence="2">
    <location>
        <position position="1"/>
    </location>
</feature>
<gene>
    <name evidence="2" type="ORF">C1J00_20945</name>
</gene>